<dbReference type="PANTHER" id="PTHR31636">
    <property type="entry name" value="OSJNBA0084A10.13 PROTEIN-RELATED"/>
    <property type="match status" value="1"/>
</dbReference>
<accession>A0AAV5FKZ5</accession>
<comment type="similarity">
    <text evidence="3">Belongs to the GRAS family.</text>
</comment>
<feature type="region of interest" description="Disordered" evidence="4">
    <location>
        <begin position="242"/>
        <end position="283"/>
    </location>
</feature>
<evidence type="ECO:0000256" key="4">
    <source>
        <dbReference type="SAM" id="MobiDB-lite"/>
    </source>
</evidence>
<dbReference type="AlphaFoldDB" id="A0AAV5FKZ5"/>
<feature type="region of interest" description="Disordered" evidence="4">
    <location>
        <begin position="1"/>
        <end position="20"/>
    </location>
</feature>
<dbReference type="EMBL" id="BQKI01000088">
    <property type="protein sequence ID" value="GJN35262.1"/>
    <property type="molecule type" value="Genomic_DNA"/>
</dbReference>
<comment type="caution">
    <text evidence="3">Lacks conserved residue(s) required for the propagation of feature annotation.</text>
</comment>
<sequence length="721" mass="79299">MGSSYDPSPSPDAAPDDPSLYLYLSDLIPDSPSSYLDLPPTPHHEQPPLPSSVDGIAATAAVGSPEDMVLPYISRMLMEDDIEDKFFYDYPDNPSLLQAQQPFLDILSNSDDTTTTSGGGGGPSPTSSDCASFPAASTAAAATFAAPPLTPAAVNSYTSPFELDPAAFFGNGANSDLMSSAFLKGMEEANKFLPTENKLLIDLDAPSYTASAVHEEKPAARSALAPAPPAAPAVALSVKEEALDVSPGSGGGSGRGRKNPYEDHELEMEGGRSSKQSAVQGEDDATRDMLYQVMMPSPESCMLQMQKLRIAMQEEAAKNEAVGNGKAKGNRRGGREVVDLRTLLIHCAQAVATDDRRSATELLKQIKQHASPQGDGTQRLAHCFAEGLQARLAGTGSMVYQSLMAKRTSAVALLQAYQLYMAAICFKKVAFIFSNNTIYNASLGKKKIHIVDYGIHYGFQWPCFLRRIADREGGPPEVRITGIDLPQPGFRPTERIEETGRRLGNYACEFGVSFKYHAIAASKMESVRREDLKIDPDEVLIVNCMYQFKNLMDESIVIESPRDAVLKNIRKMRPHTFIHAIVNGSFSAPFFVTRFREALFYYSALFDVLDTTTPRDSDQRMLIEQNIFGRAALNVIACEGTDRVERPETYKQWQVRNQRAGLKQLPLNQEIMQIVRNKVKDCYHKDFVIDVDHQWLLQGWKGRILYAISTWVANDAGPPYF</sequence>
<keyword evidence="1" id="KW-0805">Transcription regulation</keyword>
<protein>
    <recommendedName>
        <fullName evidence="7">Scarecrow-like protein 9</fullName>
    </recommendedName>
</protein>
<dbReference type="Proteomes" id="UP001054889">
    <property type="component" value="Unassembled WGS sequence"/>
</dbReference>
<proteinExistence type="inferred from homology"/>
<feature type="region of interest" description="Disordered" evidence="4">
    <location>
        <begin position="32"/>
        <end position="55"/>
    </location>
</feature>
<evidence type="ECO:0000256" key="2">
    <source>
        <dbReference type="ARBA" id="ARBA00023163"/>
    </source>
</evidence>
<evidence type="ECO:0000313" key="6">
    <source>
        <dbReference type="Proteomes" id="UP001054889"/>
    </source>
</evidence>
<comment type="caution">
    <text evidence="5">The sequence shown here is derived from an EMBL/GenBank/DDBJ whole genome shotgun (WGS) entry which is preliminary data.</text>
</comment>
<feature type="region of interest" description="Leucine repeat II (LRII)" evidence="3">
    <location>
        <begin position="498"/>
        <end position="530"/>
    </location>
</feature>
<reference evidence="5" key="2">
    <citation type="submission" date="2021-12" db="EMBL/GenBank/DDBJ databases">
        <title>Resequencing data analysis of finger millet.</title>
        <authorList>
            <person name="Hatakeyama M."/>
            <person name="Aluri S."/>
            <person name="Balachadran M.T."/>
            <person name="Sivarajan S.R."/>
            <person name="Poveda L."/>
            <person name="Shimizu-Inatsugi R."/>
            <person name="Schlapbach R."/>
            <person name="Sreeman S.M."/>
            <person name="Shimizu K.K."/>
        </authorList>
    </citation>
    <scope>NUCLEOTIDE SEQUENCE</scope>
</reference>
<organism evidence="5 6">
    <name type="scientific">Eleusine coracana subsp. coracana</name>
    <dbReference type="NCBI Taxonomy" id="191504"/>
    <lineage>
        <taxon>Eukaryota</taxon>
        <taxon>Viridiplantae</taxon>
        <taxon>Streptophyta</taxon>
        <taxon>Embryophyta</taxon>
        <taxon>Tracheophyta</taxon>
        <taxon>Spermatophyta</taxon>
        <taxon>Magnoliopsida</taxon>
        <taxon>Liliopsida</taxon>
        <taxon>Poales</taxon>
        <taxon>Poaceae</taxon>
        <taxon>PACMAD clade</taxon>
        <taxon>Chloridoideae</taxon>
        <taxon>Cynodonteae</taxon>
        <taxon>Eleusininae</taxon>
        <taxon>Eleusine</taxon>
    </lineage>
</organism>
<feature type="region of interest" description="Leucine repeat I (LRI)" evidence="3">
    <location>
        <begin position="338"/>
        <end position="398"/>
    </location>
</feature>
<dbReference type="Pfam" id="PF03514">
    <property type="entry name" value="GRAS"/>
    <property type="match status" value="1"/>
</dbReference>
<feature type="short sequence motif" description="VHIID" evidence="3">
    <location>
        <begin position="448"/>
        <end position="452"/>
    </location>
</feature>
<evidence type="ECO:0000256" key="3">
    <source>
        <dbReference type="PROSITE-ProRule" id="PRU01191"/>
    </source>
</evidence>
<reference evidence="5" key="1">
    <citation type="journal article" date="2018" name="DNA Res.">
        <title>Multiple hybrid de novo genome assembly of finger millet, an orphan allotetraploid crop.</title>
        <authorList>
            <person name="Hatakeyama M."/>
            <person name="Aluri S."/>
            <person name="Balachadran M.T."/>
            <person name="Sivarajan S.R."/>
            <person name="Patrignani A."/>
            <person name="Gruter S."/>
            <person name="Poveda L."/>
            <person name="Shimizu-Inatsugi R."/>
            <person name="Baeten J."/>
            <person name="Francoijs K.J."/>
            <person name="Nataraja K.N."/>
            <person name="Reddy Y.A.N."/>
            <person name="Phadnis S."/>
            <person name="Ravikumar R.L."/>
            <person name="Schlapbach R."/>
            <person name="Sreeman S.M."/>
            <person name="Shimizu K.K."/>
        </authorList>
    </citation>
    <scope>NUCLEOTIDE SEQUENCE</scope>
</reference>
<feature type="region of interest" description="SAW" evidence="3">
    <location>
        <begin position="637"/>
        <end position="712"/>
    </location>
</feature>
<feature type="region of interest" description="VHIID" evidence="3">
    <location>
        <begin position="417"/>
        <end position="482"/>
    </location>
</feature>
<feature type="region of interest" description="Disordered" evidence="4">
    <location>
        <begin position="108"/>
        <end position="132"/>
    </location>
</feature>
<dbReference type="InterPro" id="IPR005202">
    <property type="entry name" value="TF_GRAS"/>
</dbReference>
<keyword evidence="6" id="KW-1185">Reference proteome</keyword>
<feature type="compositionally biased region" description="Basic and acidic residues" evidence="4">
    <location>
        <begin position="259"/>
        <end position="272"/>
    </location>
</feature>
<evidence type="ECO:0000256" key="1">
    <source>
        <dbReference type="ARBA" id="ARBA00023015"/>
    </source>
</evidence>
<gene>
    <name evidence="5" type="primary">gb24014</name>
    <name evidence="5" type="ORF">PR202_gb24014</name>
</gene>
<evidence type="ECO:0000313" key="5">
    <source>
        <dbReference type="EMBL" id="GJN35262.1"/>
    </source>
</evidence>
<evidence type="ECO:0008006" key="7">
    <source>
        <dbReference type="Google" id="ProtNLM"/>
    </source>
</evidence>
<dbReference type="PROSITE" id="PS50985">
    <property type="entry name" value="GRAS"/>
    <property type="match status" value="1"/>
</dbReference>
<keyword evidence="2" id="KW-0804">Transcription</keyword>
<name>A0AAV5FKZ5_ELECO</name>